<sequence length="119" mass="13264">MMTERTLSRLILAAVVIFVLSLSVSRTAMFASHASSVNLSWVIAITFALAPLLLMLKIISRLFLSGVKGQPLPLVEQMFIVCYLFLTMEARKEWRDYIRAREKAEGAEQASSGQGAQEQ</sequence>
<name>A0A557R0D7_9RHOO</name>
<evidence type="ECO:0000256" key="1">
    <source>
        <dbReference type="SAM" id="Phobius"/>
    </source>
</evidence>
<keyword evidence="3" id="KW-1185">Reference proteome</keyword>
<accession>A0A557R0D7</accession>
<dbReference type="AlphaFoldDB" id="A0A557R0D7"/>
<proteinExistence type="predicted"/>
<evidence type="ECO:0000313" key="3">
    <source>
        <dbReference type="Proteomes" id="UP000319502"/>
    </source>
</evidence>
<protein>
    <submittedName>
        <fullName evidence="2">Uncharacterized protein</fullName>
    </submittedName>
</protein>
<keyword evidence="1" id="KW-0812">Transmembrane</keyword>
<keyword evidence="1" id="KW-1133">Transmembrane helix</keyword>
<feature type="transmembrane region" description="Helical" evidence="1">
    <location>
        <begin position="40"/>
        <end position="59"/>
    </location>
</feature>
<evidence type="ECO:0000313" key="2">
    <source>
        <dbReference type="EMBL" id="TVO58586.1"/>
    </source>
</evidence>
<reference evidence="2 3" key="1">
    <citation type="submission" date="2019-07" db="EMBL/GenBank/DDBJ databases">
        <title>The pathways for chlorine oxyanion respiration interact through the shared metabolite chlorate.</title>
        <authorList>
            <person name="Barnum T.P."/>
            <person name="Cheng Y."/>
            <person name="Hill K.A."/>
            <person name="Lucas L.N."/>
            <person name="Carlson H.K."/>
            <person name="Coates J.D."/>
        </authorList>
    </citation>
    <scope>NUCLEOTIDE SEQUENCE [LARGE SCALE GENOMIC DNA]</scope>
    <source>
        <strain evidence="2 3">SFB-3</strain>
    </source>
</reference>
<dbReference type="RefSeq" id="WP_144308122.1">
    <property type="nucleotide sequence ID" value="NZ_VMNK01000003.1"/>
</dbReference>
<comment type="caution">
    <text evidence="2">The sequence shown here is derived from an EMBL/GenBank/DDBJ whole genome shotgun (WGS) entry which is preliminary data.</text>
</comment>
<dbReference type="OrthoDB" id="10000564at2"/>
<keyword evidence="1" id="KW-0472">Membrane</keyword>
<dbReference type="EMBL" id="VMNK01000003">
    <property type="protein sequence ID" value="TVO58586.1"/>
    <property type="molecule type" value="Genomic_DNA"/>
</dbReference>
<organism evidence="2 3">
    <name type="scientific">Denitromonas halophila</name>
    <dbReference type="NCBI Taxonomy" id="1629404"/>
    <lineage>
        <taxon>Bacteria</taxon>
        <taxon>Pseudomonadati</taxon>
        <taxon>Pseudomonadota</taxon>
        <taxon>Betaproteobacteria</taxon>
        <taxon>Rhodocyclales</taxon>
        <taxon>Zoogloeaceae</taxon>
        <taxon>Denitromonas</taxon>
    </lineage>
</organism>
<dbReference type="Proteomes" id="UP000319502">
    <property type="component" value="Unassembled WGS sequence"/>
</dbReference>
<gene>
    <name evidence="2" type="ORF">FHP91_02665</name>
</gene>